<feature type="non-terminal residue" evidence="1">
    <location>
        <position position="1"/>
    </location>
</feature>
<dbReference type="AlphaFoldDB" id="A0ABD0NBM8"/>
<reference evidence="1 2" key="1">
    <citation type="submission" date="2024-05" db="EMBL/GenBank/DDBJ databases">
        <title>Genome sequencing and assembly of Indian major carp, Cirrhinus mrigala (Hamilton, 1822).</title>
        <authorList>
            <person name="Mohindra V."/>
            <person name="Chowdhury L.M."/>
            <person name="Lal K."/>
            <person name="Jena J.K."/>
        </authorList>
    </citation>
    <scope>NUCLEOTIDE SEQUENCE [LARGE SCALE GENOMIC DNA]</scope>
    <source>
        <strain evidence="1">CM1030</strain>
        <tissue evidence="1">Blood</tissue>
    </source>
</reference>
<sequence length="76" mass="8840">TVWPFKPKKWPLRSEELKKQEYLRSDRVNACAVRPPRKEFCMCPSGRLNDDESRAASGILSRNERKSALYSHCVIC</sequence>
<feature type="non-terminal residue" evidence="1">
    <location>
        <position position="76"/>
    </location>
</feature>
<accession>A0ABD0NBM8</accession>
<evidence type="ECO:0000313" key="1">
    <source>
        <dbReference type="EMBL" id="KAL0159470.1"/>
    </source>
</evidence>
<protein>
    <submittedName>
        <fullName evidence="1">Uncharacterized protein</fullName>
    </submittedName>
</protein>
<evidence type="ECO:0000313" key="2">
    <source>
        <dbReference type="Proteomes" id="UP001529510"/>
    </source>
</evidence>
<dbReference type="Proteomes" id="UP001529510">
    <property type="component" value="Unassembled WGS sequence"/>
</dbReference>
<gene>
    <name evidence="1" type="ORF">M9458_043195</name>
</gene>
<name>A0ABD0NBM8_CIRMR</name>
<keyword evidence="2" id="KW-1185">Reference proteome</keyword>
<dbReference type="EMBL" id="JAMKFB020000022">
    <property type="protein sequence ID" value="KAL0159470.1"/>
    <property type="molecule type" value="Genomic_DNA"/>
</dbReference>
<comment type="caution">
    <text evidence="1">The sequence shown here is derived from an EMBL/GenBank/DDBJ whole genome shotgun (WGS) entry which is preliminary data.</text>
</comment>
<proteinExistence type="predicted"/>
<organism evidence="1 2">
    <name type="scientific">Cirrhinus mrigala</name>
    <name type="common">Mrigala</name>
    <dbReference type="NCBI Taxonomy" id="683832"/>
    <lineage>
        <taxon>Eukaryota</taxon>
        <taxon>Metazoa</taxon>
        <taxon>Chordata</taxon>
        <taxon>Craniata</taxon>
        <taxon>Vertebrata</taxon>
        <taxon>Euteleostomi</taxon>
        <taxon>Actinopterygii</taxon>
        <taxon>Neopterygii</taxon>
        <taxon>Teleostei</taxon>
        <taxon>Ostariophysi</taxon>
        <taxon>Cypriniformes</taxon>
        <taxon>Cyprinidae</taxon>
        <taxon>Labeoninae</taxon>
        <taxon>Labeonini</taxon>
        <taxon>Cirrhinus</taxon>
    </lineage>
</organism>